<reference evidence="1 2" key="1">
    <citation type="journal article" date="2012" name="Stand. Genomic Sci.">
        <title>Complete genome sequencing and analysis of Saprospira grandis str. Lewin, a predatory marine bacterium.</title>
        <authorList>
            <person name="Saw J.H."/>
            <person name="Yuryev A."/>
            <person name="Kanbe M."/>
            <person name="Hou S."/>
            <person name="Young A.G."/>
            <person name="Aizawa S."/>
            <person name="Alam M."/>
        </authorList>
    </citation>
    <scope>NUCLEOTIDE SEQUENCE [LARGE SCALE GENOMIC DNA]</scope>
    <source>
        <strain evidence="1 2">Lewin</strain>
    </source>
</reference>
<dbReference type="Proteomes" id="UP000007519">
    <property type="component" value="Chromosome"/>
</dbReference>
<dbReference type="KEGG" id="sgn:SGRA_0581"/>
<dbReference type="STRING" id="984262.SGRA_0581"/>
<dbReference type="AlphaFoldDB" id="H6KZ36"/>
<dbReference type="RefSeq" id="WP_014373564.1">
    <property type="nucleotide sequence ID" value="NC_016940.1"/>
</dbReference>
<proteinExistence type="predicted"/>
<dbReference type="HOGENOM" id="CLU_1209117_0_0_10"/>
<evidence type="ECO:0000313" key="2">
    <source>
        <dbReference type="Proteomes" id="UP000007519"/>
    </source>
</evidence>
<sequence length="229" mass="26752">MQKFFWMFPLLFIAISSVWAQEGTYIYKDKDIEIQLSLKEKGRFEYVRIEKWARLSAEGNWKARGDKLFLQSDYQIDSFLVQSDSLSQGPENLSLCINALSAQAAPKEIGSLIVNDSFYCRQDQDKLLASIEERGKIRRAGTAEEREKLAQTYAPLHYNCKLPKGENLAQVELQINGQSSFFYPEQNKHHKHFEFTFRLSPSKQYAYLKPQTWTIKRRKLIDPQGRKLK</sequence>
<name>H6KZ36_SAPGL</name>
<accession>H6KZ36</accession>
<protein>
    <submittedName>
        <fullName evidence="1">Uncharacterized protein</fullName>
    </submittedName>
</protein>
<evidence type="ECO:0000313" key="1">
    <source>
        <dbReference type="EMBL" id="AFC23320.1"/>
    </source>
</evidence>
<gene>
    <name evidence="1" type="ordered locus">SGRA_0581</name>
</gene>
<keyword evidence="2" id="KW-1185">Reference proteome</keyword>
<dbReference type="EMBL" id="CP002831">
    <property type="protein sequence ID" value="AFC23320.1"/>
    <property type="molecule type" value="Genomic_DNA"/>
</dbReference>
<organism evidence="1 2">
    <name type="scientific">Saprospira grandis (strain Lewin)</name>
    <dbReference type="NCBI Taxonomy" id="984262"/>
    <lineage>
        <taxon>Bacteria</taxon>
        <taxon>Pseudomonadati</taxon>
        <taxon>Bacteroidota</taxon>
        <taxon>Saprospiria</taxon>
        <taxon>Saprospirales</taxon>
        <taxon>Saprospiraceae</taxon>
        <taxon>Saprospira</taxon>
    </lineage>
</organism>
<dbReference type="OrthoDB" id="1344483at2"/>